<dbReference type="AlphaFoldDB" id="A0A2P2FU83"/>
<accession>A0A2P2FU83</accession>
<dbReference type="InterPro" id="IPR032808">
    <property type="entry name" value="DoxX"/>
</dbReference>
<keyword evidence="3 5" id="KW-1133">Transmembrane helix</keyword>
<feature type="transmembrane region" description="Helical" evidence="5">
    <location>
        <begin position="96"/>
        <end position="113"/>
    </location>
</feature>
<keyword evidence="4 5" id="KW-0472">Membrane</keyword>
<dbReference type="EMBL" id="JFBM01000012">
    <property type="protein sequence ID" value="KFU80272.1"/>
    <property type="molecule type" value="Genomic_DNA"/>
</dbReference>
<evidence type="ECO:0000256" key="5">
    <source>
        <dbReference type="SAM" id="Phobius"/>
    </source>
</evidence>
<organism evidence="6 7">
    <name type="scientific">Amycolatopsis lurida NRRL 2430</name>
    <dbReference type="NCBI Taxonomy" id="1460371"/>
    <lineage>
        <taxon>Bacteria</taxon>
        <taxon>Bacillati</taxon>
        <taxon>Actinomycetota</taxon>
        <taxon>Actinomycetes</taxon>
        <taxon>Pseudonocardiales</taxon>
        <taxon>Pseudonocardiaceae</taxon>
        <taxon>Amycolatopsis</taxon>
    </lineage>
</organism>
<sequence>MSIAYVIVAVTTVAYCLFSAGADFVRWERVGVAMDTVGVPRRWMPWLGVPKAVAALGLLIGFWIPMIATAAAAGLVLFFGAAIATHLRARDYSFGLQYPFLLLAIATLASSTAV</sequence>
<evidence type="ECO:0008006" key="8">
    <source>
        <dbReference type="Google" id="ProtNLM"/>
    </source>
</evidence>
<keyword evidence="2 5" id="KW-0812">Transmembrane</keyword>
<comment type="caution">
    <text evidence="6">The sequence shown here is derived from an EMBL/GenBank/DDBJ whole genome shotgun (WGS) entry which is preliminary data.</text>
</comment>
<evidence type="ECO:0000313" key="7">
    <source>
        <dbReference type="Proteomes" id="UP000256220"/>
    </source>
</evidence>
<evidence type="ECO:0000256" key="1">
    <source>
        <dbReference type="ARBA" id="ARBA00004141"/>
    </source>
</evidence>
<evidence type="ECO:0000313" key="6">
    <source>
        <dbReference type="EMBL" id="KFU80272.1"/>
    </source>
</evidence>
<dbReference type="Proteomes" id="UP000256220">
    <property type="component" value="Unassembled WGS sequence"/>
</dbReference>
<proteinExistence type="predicted"/>
<name>A0A2P2FU83_AMYLU</name>
<gene>
    <name evidence="6" type="ORF">BB31_15720</name>
</gene>
<reference evidence="6 7" key="1">
    <citation type="journal article" date="2014" name="Genome Announc.">
        <title>Draft Genome Sequence of Amycolatopsis lurida NRRL 2430, Producer of the Glycopeptide Family Antibiotic Ristocetin.</title>
        <authorList>
            <person name="Kwun M.J."/>
            <person name="Hong H.J."/>
        </authorList>
    </citation>
    <scope>NUCLEOTIDE SEQUENCE [LARGE SCALE GENOMIC DNA]</scope>
    <source>
        <strain evidence="6 7">NRRL 2430</strain>
    </source>
</reference>
<keyword evidence="7" id="KW-1185">Reference proteome</keyword>
<dbReference type="GO" id="GO:0016020">
    <property type="term" value="C:membrane"/>
    <property type="evidence" value="ECO:0007669"/>
    <property type="project" value="UniProtKB-SubCell"/>
</dbReference>
<dbReference type="Pfam" id="PF13564">
    <property type="entry name" value="DoxX_2"/>
    <property type="match status" value="1"/>
</dbReference>
<evidence type="ECO:0000256" key="3">
    <source>
        <dbReference type="ARBA" id="ARBA00022989"/>
    </source>
</evidence>
<evidence type="ECO:0000256" key="2">
    <source>
        <dbReference type="ARBA" id="ARBA00022692"/>
    </source>
</evidence>
<feature type="transmembrane region" description="Helical" evidence="5">
    <location>
        <begin position="52"/>
        <end position="84"/>
    </location>
</feature>
<protein>
    <recommendedName>
        <fullName evidence="8">DoxX family protein</fullName>
    </recommendedName>
</protein>
<evidence type="ECO:0000256" key="4">
    <source>
        <dbReference type="ARBA" id="ARBA00023136"/>
    </source>
</evidence>
<comment type="subcellular location">
    <subcellularLocation>
        <location evidence="1">Membrane</location>
        <topology evidence="1">Multi-pass membrane protein</topology>
    </subcellularLocation>
</comment>
<dbReference type="RefSeq" id="WP_034311338.1">
    <property type="nucleotide sequence ID" value="NZ_JFBM01000012.1"/>
</dbReference>